<keyword evidence="3" id="KW-1185">Reference proteome</keyword>
<feature type="chain" id="PRO_5028942893" evidence="1">
    <location>
        <begin position="24"/>
        <end position="697"/>
    </location>
</feature>
<dbReference type="Gene3D" id="1.25.40.10">
    <property type="entry name" value="Tetratricopeptide repeat domain"/>
    <property type="match status" value="1"/>
</dbReference>
<dbReference type="RefSeq" id="WP_187764042.1">
    <property type="nucleotide sequence ID" value="NZ_CP061038.1"/>
</dbReference>
<dbReference type="KEGG" id="spap:H3Z74_11710"/>
<name>A0A7H0LPY4_9SPHN</name>
<organism evidence="2 3">
    <name type="scientific">Sphingomonas alpina</name>
    <dbReference type="NCBI Taxonomy" id="653931"/>
    <lineage>
        <taxon>Bacteria</taxon>
        <taxon>Pseudomonadati</taxon>
        <taxon>Pseudomonadota</taxon>
        <taxon>Alphaproteobacteria</taxon>
        <taxon>Sphingomonadales</taxon>
        <taxon>Sphingomonadaceae</taxon>
        <taxon>Sphingomonas</taxon>
    </lineage>
</organism>
<keyword evidence="1" id="KW-0732">Signal</keyword>
<dbReference type="InterPro" id="IPR011990">
    <property type="entry name" value="TPR-like_helical_dom_sf"/>
</dbReference>
<feature type="signal peptide" evidence="1">
    <location>
        <begin position="1"/>
        <end position="23"/>
    </location>
</feature>
<sequence>MSRIYLSLILLLAALGWSAPAMASGDFGCSTSWKLKHRDMTGCDNMAILSPGNDTRVNLVLLIGRGAPKQGLTPPDSAAKPGALFDWAMFAGYNYSGPETTAYLNYANGEGSRCLSNHLGADDFVAAVEAERKVPQRDRDELVRARRALQPSCAGAAGAAPIAQSIQSPRGKLFERYLSGAAAFYAGDYDAAATVFRSLAGADQSWIAETARYMLARVEVNRAQVDAFDEYGSPKEGFSAQAGIIDAAEANLRDYLRAYPQGRYSNSARGLLRRVYWLGRRTDKLVAEYVALFRLAPEKRGIDTADLAQEVDNKLLPLLTTANTTDPILLAVIDLARMRGPDSDKPTDCCGTPLTLDELQAQRAHFSGNPALFDYLLAAHALFVDNRPADVLRLIPDAARQRVFDYFQFSRQMLRGVALEQSRDRNARGFWVEMLPGATLPFERPALELALALHDERSAGLERIFAKESPVRAPDIREILLKNVAGPQLLRRQASDGSISRHERGVALATLLYKEMGHGLYQDFLDDLKSVPANAPVEGSLYDFAATNDPPLGVFLKPGNMGDYGCATFRQTMMTLAKAPRDVTARLCLAEFMRANNFDQSEFDRQPPADQLGGTQSLFPGQPYSRLEVYKSIIADPQAPARGKAYALYRAINCYAPNGRNECGGTDVPRAQRKAWFSRLKNDYPTSQWAQDLRYYW</sequence>
<evidence type="ECO:0000313" key="3">
    <source>
        <dbReference type="Proteomes" id="UP000516148"/>
    </source>
</evidence>
<reference evidence="2 3" key="1">
    <citation type="submission" date="2020-09" db="EMBL/GenBank/DDBJ databases">
        <title>Sphingomonas sp., a new species isolated from pork steak.</title>
        <authorList>
            <person name="Heidler von Heilborn D."/>
        </authorList>
    </citation>
    <scope>NUCLEOTIDE SEQUENCE [LARGE SCALE GENOMIC DNA]</scope>
    <source>
        <strain evidence="3">S8-3T</strain>
    </source>
</reference>
<dbReference type="EMBL" id="CP061038">
    <property type="protein sequence ID" value="QNQ11737.1"/>
    <property type="molecule type" value="Genomic_DNA"/>
</dbReference>
<dbReference type="Proteomes" id="UP000516148">
    <property type="component" value="Chromosome"/>
</dbReference>
<dbReference type="AlphaFoldDB" id="A0A7H0LPY4"/>
<proteinExistence type="predicted"/>
<accession>A0A7H0LPY4</accession>
<gene>
    <name evidence="2" type="ORF">H3Z74_11710</name>
</gene>
<evidence type="ECO:0000313" key="2">
    <source>
        <dbReference type="EMBL" id="QNQ11737.1"/>
    </source>
</evidence>
<protein>
    <submittedName>
        <fullName evidence="2">Outer membrane assembly lipoprotein YfiO</fullName>
    </submittedName>
</protein>
<keyword evidence="2" id="KW-0449">Lipoprotein</keyword>
<evidence type="ECO:0000256" key="1">
    <source>
        <dbReference type="SAM" id="SignalP"/>
    </source>
</evidence>